<comment type="similarity">
    <text evidence="1">Belongs to the short-chain dehydrogenases/reductases (SDR) family.</text>
</comment>
<keyword evidence="2" id="KW-0560">Oxidoreductase</keyword>
<dbReference type="PANTHER" id="PTHR44196">
    <property type="entry name" value="DEHYDROGENASE/REDUCTASE SDR FAMILY MEMBER 7B"/>
    <property type="match status" value="1"/>
</dbReference>
<protein>
    <submittedName>
        <fullName evidence="3">SDR family NAD(P)-dependent oxidoreductase</fullName>
    </submittedName>
</protein>
<evidence type="ECO:0000313" key="4">
    <source>
        <dbReference type="Proteomes" id="UP000664303"/>
    </source>
</evidence>
<dbReference type="EMBL" id="JAFKCZ010000020">
    <property type="protein sequence ID" value="MBN7798924.1"/>
    <property type="molecule type" value="Genomic_DNA"/>
</dbReference>
<evidence type="ECO:0000256" key="2">
    <source>
        <dbReference type="ARBA" id="ARBA00023002"/>
    </source>
</evidence>
<dbReference type="RefSeq" id="WP_206562369.1">
    <property type="nucleotide sequence ID" value="NZ_JAFKCZ010000020.1"/>
</dbReference>
<evidence type="ECO:0000256" key="1">
    <source>
        <dbReference type="ARBA" id="ARBA00006484"/>
    </source>
</evidence>
<name>A0A939DIW4_9GAMM</name>
<dbReference type="PRINTS" id="PR00081">
    <property type="entry name" value="GDHRDH"/>
</dbReference>
<dbReference type="SUPFAM" id="SSF51735">
    <property type="entry name" value="NAD(P)-binding Rossmann-fold domains"/>
    <property type="match status" value="1"/>
</dbReference>
<dbReference type="Gene3D" id="3.40.50.720">
    <property type="entry name" value="NAD(P)-binding Rossmann-like Domain"/>
    <property type="match status" value="1"/>
</dbReference>
<dbReference type="InterPro" id="IPR002347">
    <property type="entry name" value="SDR_fam"/>
</dbReference>
<dbReference type="PANTHER" id="PTHR44196:SF1">
    <property type="entry name" value="DEHYDROGENASE_REDUCTASE SDR FAMILY MEMBER 7B"/>
    <property type="match status" value="1"/>
</dbReference>
<dbReference type="InterPro" id="IPR020904">
    <property type="entry name" value="Sc_DH/Rdtase_CS"/>
</dbReference>
<evidence type="ECO:0000313" key="3">
    <source>
        <dbReference type="EMBL" id="MBN7798924.1"/>
    </source>
</evidence>
<dbReference type="Pfam" id="PF00106">
    <property type="entry name" value="adh_short"/>
    <property type="match status" value="1"/>
</dbReference>
<dbReference type="InterPro" id="IPR036291">
    <property type="entry name" value="NAD(P)-bd_dom_sf"/>
</dbReference>
<keyword evidence="4" id="KW-1185">Reference proteome</keyword>
<reference evidence="3" key="1">
    <citation type="submission" date="2021-02" db="EMBL/GenBank/DDBJ databases">
        <title>PHA producing bacteria isolated from coastal sediment in Guangdong, Shenzhen.</title>
        <authorList>
            <person name="Zheng W."/>
            <person name="Yu S."/>
            <person name="Huang Y."/>
        </authorList>
    </citation>
    <scope>NUCLEOTIDE SEQUENCE</scope>
    <source>
        <strain evidence="3">TN14-10</strain>
    </source>
</reference>
<comment type="caution">
    <text evidence="3">The sequence shown here is derived from an EMBL/GenBank/DDBJ whole genome shotgun (WGS) entry which is preliminary data.</text>
</comment>
<dbReference type="PROSITE" id="PS00061">
    <property type="entry name" value="ADH_SHORT"/>
    <property type="match status" value="1"/>
</dbReference>
<dbReference type="GO" id="GO:0016491">
    <property type="term" value="F:oxidoreductase activity"/>
    <property type="evidence" value="ECO:0007669"/>
    <property type="project" value="UniProtKB-KW"/>
</dbReference>
<gene>
    <name evidence="3" type="ORF">JYP50_20165</name>
</gene>
<accession>A0A939DIW4</accession>
<dbReference type="GO" id="GO:0016020">
    <property type="term" value="C:membrane"/>
    <property type="evidence" value="ECO:0007669"/>
    <property type="project" value="TreeGrafter"/>
</dbReference>
<dbReference type="AlphaFoldDB" id="A0A939DIW4"/>
<sequence length="257" mass="27655">MENFNKALVTGCGRGIGAAVARELSARSIELVALNRSREPLEGVIESLGDSAPISPYYIDVTDFEALDSLLGDICDAHPDIDLVILNAGLDRPQRIESFDWRIARQQIDTNLTANYVFAARLLPRLLERGAGRFAVVSSLGSYAGCPYEHAYNASKAGARMLIDGLRAELLHTPIGVTGIYPGFVATEMIAGNAFDSSSAIAVDEAGRLIVEGLARGQDEVTFPAEMGQLVSQVVAMPPRERAEVVRKLMSSEFNTA</sequence>
<dbReference type="Proteomes" id="UP000664303">
    <property type="component" value="Unassembled WGS sequence"/>
</dbReference>
<organism evidence="3 4">
    <name type="scientific">Parahaliea mediterranea</name>
    <dbReference type="NCBI Taxonomy" id="651086"/>
    <lineage>
        <taxon>Bacteria</taxon>
        <taxon>Pseudomonadati</taxon>
        <taxon>Pseudomonadota</taxon>
        <taxon>Gammaproteobacteria</taxon>
        <taxon>Cellvibrionales</taxon>
        <taxon>Halieaceae</taxon>
        <taxon>Parahaliea</taxon>
    </lineage>
</organism>
<proteinExistence type="inferred from homology"/>